<dbReference type="InterPro" id="IPR011990">
    <property type="entry name" value="TPR-like_helical_dom_sf"/>
</dbReference>
<name>A0A9W6TT55_9STRA</name>
<protein>
    <submittedName>
        <fullName evidence="3">Unnamed protein product</fullName>
    </submittedName>
</protein>
<dbReference type="Gene3D" id="1.25.40.10">
    <property type="entry name" value="Tetratricopeptide repeat domain"/>
    <property type="match status" value="1"/>
</dbReference>
<evidence type="ECO:0000313" key="4">
    <source>
        <dbReference type="Proteomes" id="UP001165121"/>
    </source>
</evidence>
<sequence length="1351" mass="149010">MTKRQLVIIALFVVTRTVSWAQTYTFDDDITPTSTPMPSSTMPDMGVDSLDSNDDDEFEDPDESSSGSEVPELVDLTFAANISTLESTYTNWGDSGRTGIDMACYRETHVAEICPLGFGYKLGTCWAQCPLEYPVECGMQCIRQNDDCTLEMLSKTDNVVFDLPITIMSCLGIKVFKGMKVSDRVTNTIELAVREIVNSNTTITSSWASFTTFMKTITLGDTLDNMGDGDITSLQTALQSNSTCGDDMKRLTDRAWLSIAKLRHENSSITEDDIRVDMMKSKLVLHEIPTATNNCMEQLIEESGESGAYTTRDTLRKTFGGILDDLISSGTSDNGTYLSAEEYAYTMSDRTMLFVAVWDPTNVAGVVSEFFQSICGPTEFIGEIDDDSASDALGLTTVGKAFNNSFGSRNKSGDGAVTINFRSEDREDVSVNIISGGNKIDEVAVRAGASVTWVSDTTALGGKTLYLDRWRAGFLGIPGTGGGSLLLGSHIQDKVVTWTSLLCLINALVQLFAVNKTMVVGSVSQRAGRMPLALTSMISCEDIPIVSPQRFPPLPEDSSPGMSSWYKPPARRLQDTLQECVELTRELKVLETSGHTRVGAFAKPLAMKQKPRKSLKRENSRKDSKNHQGLEVWDDMNNADDDGEESSDPFINQFYDDQGRTLSEQLLRERMRALALVKIVHGQHGLSKAHAELELGEAYARMNLWKQAELHASCAANILREIEMEAQKERGSTTKAPGGQKDSGKLLQLALEFCYASQCDGVARGQVIIDELLAYLNNQDASSRNQLLAAAFTRDVLEKAIGSKPSLHWQQLLLRLEELSEELHQHLTFVSARLPPGVAQMLNALFISLDTAEDGIVPFHTFLDRLQTASADFSNRKSSAALHIQGLCSTLQRVLNRVGYHSLTWTEVLTLGINRALKLPANVTDPESDDDSPQVLLARVKLLLSRVHLRRGQLDEAVRYAQVAIVEREKTNADCSDLVQFYLIAAEAQARRGRQLRVLSQQARRDRAERWLKTTEGSRHLRSRALEEVELASGSGDPLLSKKNAEERARKALIHELTATPPPSNLSAGRPGNDYEASARSLMEEALENCGKAWELQERHFGRDHVTTAAVHVSLAQVHLLRGGNEDGASAQEAKDAITEAIRCFSGAIDIYENACGGAVPASAYLHLELAKLYQQDQLKQDKARAEYEIVARFYATFSSEFAGSESTKRECSALALDAFRQWMSLSRNDPNTLLEDQRAVLAEMYSVSVNGYGEFSLEACESSAELARMLHRIATSRESQQAPPGENHDKLRTAMKLLTTATYISESLLGANDRRSRKLRKDANEIEMQMRSMLAGGQDESSGGHEWLTI</sequence>
<organism evidence="3 4">
    <name type="scientific">Phytophthora fragariaefolia</name>
    <dbReference type="NCBI Taxonomy" id="1490495"/>
    <lineage>
        <taxon>Eukaryota</taxon>
        <taxon>Sar</taxon>
        <taxon>Stramenopiles</taxon>
        <taxon>Oomycota</taxon>
        <taxon>Peronosporomycetes</taxon>
        <taxon>Peronosporales</taxon>
        <taxon>Peronosporaceae</taxon>
        <taxon>Phytophthora</taxon>
    </lineage>
</organism>
<reference evidence="3" key="1">
    <citation type="submission" date="2023-04" db="EMBL/GenBank/DDBJ databases">
        <title>Phytophthora fragariaefolia NBRC 109709.</title>
        <authorList>
            <person name="Ichikawa N."/>
            <person name="Sato H."/>
            <person name="Tonouchi N."/>
        </authorList>
    </citation>
    <scope>NUCLEOTIDE SEQUENCE</scope>
    <source>
        <strain evidence="3">NBRC 109709</strain>
    </source>
</reference>
<feature type="compositionally biased region" description="Acidic residues" evidence="1">
    <location>
        <begin position="632"/>
        <end position="647"/>
    </location>
</feature>
<evidence type="ECO:0000313" key="3">
    <source>
        <dbReference type="EMBL" id="GMF21803.1"/>
    </source>
</evidence>
<keyword evidence="2" id="KW-0732">Signal</keyword>
<evidence type="ECO:0000256" key="2">
    <source>
        <dbReference type="SAM" id="SignalP"/>
    </source>
</evidence>
<feature type="compositionally biased region" description="Basic and acidic residues" evidence="1">
    <location>
        <begin position="616"/>
        <end position="628"/>
    </location>
</feature>
<feature type="signal peptide" evidence="2">
    <location>
        <begin position="1"/>
        <end position="21"/>
    </location>
</feature>
<accession>A0A9W6TT55</accession>
<feature type="region of interest" description="Disordered" evidence="1">
    <location>
        <begin position="29"/>
        <end position="70"/>
    </location>
</feature>
<evidence type="ECO:0000256" key="1">
    <source>
        <dbReference type="SAM" id="MobiDB-lite"/>
    </source>
</evidence>
<dbReference type="Proteomes" id="UP001165121">
    <property type="component" value="Unassembled WGS sequence"/>
</dbReference>
<gene>
    <name evidence="3" type="ORF">Pfra01_000301500</name>
</gene>
<keyword evidence="4" id="KW-1185">Reference proteome</keyword>
<feature type="compositionally biased region" description="Low complexity" evidence="1">
    <location>
        <begin position="31"/>
        <end position="50"/>
    </location>
</feature>
<dbReference type="EMBL" id="BSXT01000236">
    <property type="protein sequence ID" value="GMF21803.1"/>
    <property type="molecule type" value="Genomic_DNA"/>
</dbReference>
<proteinExistence type="predicted"/>
<dbReference type="OrthoDB" id="65336at2759"/>
<comment type="caution">
    <text evidence="3">The sequence shown here is derived from an EMBL/GenBank/DDBJ whole genome shotgun (WGS) entry which is preliminary data.</text>
</comment>
<feature type="compositionally biased region" description="Acidic residues" evidence="1">
    <location>
        <begin position="51"/>
        <end position="63"/>
    </location>
</feature>
<feature type="chain" id="PRO_5040819918" evidence="2">
    <location>
        <begin position="22"/>
        <end position="1351"/>
    </location>
</feature>
<feature type="region of interest" description="Disordered" evidence="1">
    <location>
        <begin position="602"/>
        <end position="647"/>
    </location>
</feature>